<protein>
    <submittedName>
        <fullName evidence="6">Cytochrome b5</fullName>
    </submittedName>
</protein>
<dbReference type="STRING" id="1392247.A0A3N4KPN5"/>
<reference evidence="6 7" key="1">
    <citation type="journal article" date="2018" name="Nat. Ecol. Evol.">
        <title>Pezizomycetes genomes reveal the molecular basis of ectomycorrhizal truffle lifestyle.</title>
        <authorList>
            <person name="Murat C."/>
            <person name="Payen T."/>
            <person name="Noel B."/>
            <person name="Kuo A."/>
            <person name="Morin E."/>
            <person name="Chen J."/>
            <person name="Kohler A."/>
            <person name="Krizsan K."/>
            <person name="Balestrini R."/>
            <person name="Da Silva C."/>
            <person name="Montanini B."/>
            <person name="Hainaut M."/>
            <person name="Levati E."/>
            <person name="Barry K.W."/>
            <person name="Belfiori B."/>
            <person name="Cichocki N."/>
            <person name="Clum A."/>
            <person name="Dockter R.B."/>
            <person name="Fauchery L."/>
            <person name="Guy J."/>
            <person name="Iotti M."/>
            <person name="Le Tacon F."/>
            <person name="Lindquist E.A."/>
            <person name="Lipzen A."/>
            <person name="Malagnac F."/>
            <person name="Mello A."/>
            <person name="Molinier V."/>
            <person name="Miyauchi S."/>
            <person name="Poulain J."/>
            <person name="Riccioni C."/>
            <person name="Rubini A."/>
            <person name="Sitrit Y."/>
            <person name="Splivallo R."/>
            <person name="Traeger S."/>
            <person name="Wang M."/>
            <person name="Zifcakova L."/>
            <person name="Wipf D."/>
            <person name="Zambonelli A."/>
            <person name="Paolocci F."/>
            <person name="Nowrousian M."/>
            <person name="Ottonello S."/>
            <person name="Baldrian P."/>
            <person name="Spatafora J.W."/>
            <person name="Henrissat B."/>
            <person name="Nagy L.G."/>
            <person name="Aury J.M."/>
            <person name="Wincker P."/>
            <person name="Grigoriev I.V."/>
            <person name="Bonfante P."/>
            <person name="Martin F.M."/>
        </authorList>
    </citation>
    <scope>NUCLEOTIDE SEQUENCE [LARGE SCALE GENOMIC DNA]</scope>
    <source>
        <strain evidence="6 7">CCBAS932</strain>
    </source>
</reference>
<feature type="non-terminal residue" evidence="6">
    <location>
        <position position="1"/>
    </location>
</feature>
<dbReference type="SMART" id="SM01117">
    <property type="entry name" value="Cyt-b5"/>
    <property type="match status" value="1"/>
</dbReference>
<keyword evidence="7" id="KW-1185">Reference proteome</keyword>
<evidence type="ECO:0000256" key="1">
    <source>
        <dbReference type="ARBA" id="ARBA00022617"/>
    </source>
</evidence>
<comment type="similarity">
    <text evidence="4">Belongs to the cytochrome b5 family.</text>
</comment>
<dbReference type="GO" id="GO:0046872">
    <property type="term" value="F:metal ion binding"/>
    <property type="evidence" value="ECO:0007669"/>
    <property type="project" value="UniProtKB-UniRule"/>
</dbReference>
<proteinExistence type="inferred from homology"/>
<sequence>RKKVVLEPGHSPLDWARLQRSGIDLRGLPHSNLIKVPPSLLAKHAKAPEDIWTALNGRVYNITAYLPFHPGGEKDLLRGAGKDSTKLFNATHPWVNVEGMLAECLIGIFV</sequence>
<dbReference type="GO" id="GO:0004128">
    <property type="term" value="F:cytochrome-b5 reductase activity, acting on NAD(P)H"/>
    <property type="evidence" value="ECO:0007669"/>
    <property type="project" value="TreeGrafter"/>
</dbReference>
<dbReference type="InParanoid" id="A0A3N4KPN5"/>
<keyword evidence="3 4" id="KW-0408">Iron</keyword>
<dbReference type="PROSITE" id="PS50255">
    <property type="entry name" value="CYTOCHROME_B5_2"/>
    <property type="match status" value="1"/>
</dbReference>
<evidence type="ECO:0000313" key="7">
    <source>
        <dbReference type="Proteomes" id="UP000277580"/>
    </source>
</evidence>
<dbReference type="OrthoDB" id="432299at2759"/>
<keyword evidence="1 4" id="KW-0349">Heme</keyword>
<dbReference type="FunFam" id="3.10.120.10:FF:000001">
    <property type="entry name" value="Cytochrome b5 reductase 4"/>
    <property type="match status" value="1"/>
</dbReference>
<dbReference type="Proteomes" id="UP000277580">
    <property type="component" value="Unassembled WGS sequence"/>
</dbReference>
<feature type="domain" description="Cytochrome b5 heme-binding" evidence="5">
    <location>
        <begin position="41"/>
        <end position="110"/>
    </location>
</feature>
<dbReference type="InterPro" id="IPR036400">
    <property type="entry name" value="Cyt_B5-like_heme/steroid_sf"/>
</dbReference>
<dbReference type="PANTHER" id="PTHR46237:SF1">
    <property type="entry name" value="CYTOCHROME B5 REDUCTASE 4"/>
    <property type="match status" value="1"/>
</dbReference>
<evidence type="ECO:0000256" key="4">
    <source>
        <dbReference type="RuleBase" id="RU362121"/>
    </source>
</evidence>
<dbReference type="InterPro" id="IPR018506">
    <property type="entry name" value="Cyt_B5_heme-BS"/>
</dbReference>
<dbReference type="Pfam" id="PF00173">
    <property type="entry name" value="Cyt-b5"/>
    <property type="match status" value="1"/>
</dbReference>
<dbReference type="SUPFAM" id="SSF55856">
    <property type="entry name" value="Cytochrome b5-like heme/steroid binding domain"/>
    <property type="match status" value="1"/>
</dbReference>
<dbReference type="EMBL" id="ML119136">
    <property type="protein sequence ID" value="RPB11389.1"/>
    <property type="molecule type" value="Genomic_DNA"/>
</dbReference>
<dbReference type="InterPro" id="IPR051872">
    <property type="entry name" value="Cytochrome_b5/Flavoprotein_Rdt"/>
</dbReference>
<dbReference type="GO" id="GO:0005737">
    <property type="term" value="C:cytoplasm"/>
    <property type="evidence" value="ECO:0007669"/>
    <property type="project" value="TreeGrafter"/>
</dbReference>
<accession>A0A3N4KPN5</accession>
<keyword evidence="2 4" id="KW-0479">Metal-binding</keyword>
<dbReference type="FunCoup" id="A0A3N4KPN5">
    <property type="interactions" value="87"/>
</dbReference>
<dbReference type="PROSITE" id="PS00191">
    <property type="entry name" value="CYTOCHROME_B5_1"/>
    <property type="match status" value="1"/>
</dbReference>
<gene>
    <name evidence="6" type="ORF">P167DRAFT_470817</name>
</gene>
<dbReference type="GO" id="GO:0020037">
    <property type="term" value="F:heme binding"/>
    <property type="evidence" value="ECO:0007669"/>
    <property type="project" value="UniProtKB-UniRule"/>
</dbReference>
<name>A0A3N4KPN5_9PEZI</name>
<evidence type="ECO:0000256" key="2">
    <source>
        <dbReference type="ARBA" id="ARBA00022723"/>
    </source>
</evidence>
<evidence type="ECO:0000259" key="5">
    <source>
        <dbReference type="PROSITE" id="PS50255"/>
    </source>
</evidence>
<dbReference type="Gene3D" id="3.10.120.10">
    <property type="entry name" value="Cytochrome b5-like heme/steroid binding domain"/>
    <property type="match status" value="1"/>
</dbReference>
<organism evidence="6 7">
    <name type="scientific">Morchella conica CCBAS932</name>
    <dbReference type="NCBI Taxonomy" id="1392247"/>
    <lineage>
        <taxon>Eukaryota</taxon>
        <taxon>Fungi</taxon>
        <taxon>Dikarya</taxon>
        <taxon>Ascomycota</taxon>
        <taxon>Pezizomycotina</taxon>
        <taxon>Pezizomycetes</taxon>
        <taxon>Pezizales</taxon>
        <taxon>Morchellaceae</taxon>
        <taxon>Morchella</taxon>
    </lineage>
</organism>
<dbReference type="PANTHER" id="PTHR46237">
    <property type="entry name" value="CYTOCHROME B5 REDUCTASE 4 FAMILY MEMBER"/>
    <property type="match status" value="1"/>
</dbReference>
<evidence type="ECO:0000256" key="3">
    <source>
        <dbReference type="ARBA" id="ARBA00023004"/>
    </source>
</evidence>
<dbReference type="InterPro" id="IPR001199">
    <property type="entry name" value="Cyt_B5-like_heme/steroid-bd"/>
</dbReference>
<dbReference type="AlphaFoldDB" id="A0A3N4KPN5"/>
<evidence type="ECO:0000313" key="6">
    <source>
        <dbReference type="EMBL" id="RPB11389.1"/>
    </source>
</evidence>
<feature type="non-terminal residue" evidence="6">
    <location>
        <position position="110"/>
    </location>
</feature>